<dbReference type="InterPro" id="IPR000515">
    <property type="entry name" value="MetI-like"/>
</dbReference>
<feature type="transmembrane region" description="Helical" evidence="13">
    <location>
        <begin position="277"/>
        <end position="299"/>
    </location>
</feature>
<keyword evidence="7" id="KW-0406">Ion transport</keyword>
<comment type="subunit">
    <text evidence="11">The complex is composed of two ATP-binding proteins (NikD and NikE), two transmembrane proteins (NikB and NikC) and a solute-binding protein (NikA).</text>
</comment>
<evidence type="ECO:0000256" key="8">
    <source>
        <dbReference type="ARBA" id="ARBA00023112"/>
    </source>
</evidence>
<proteinExistence type="inferred from homology"/>
<evidence type="ECO:0000313" key="16">
    <source>
        <dbReference type="EMBL" id="NMK97689.1"/>
    </source>
</evidence>
<gene>
    <name evidence="16" type="ORF">HHM13_06220</name>
    <name evidence="15" type="ORF">HHM24_01290</name>
</gene>
<evidence type="ECO:0000256" key="12">
    <source>
        <dbReference type="ARBA" id="ARBA00044774"/>
    </source>
</evidence>
<dbReference type="Proteomes" id="UP000550736">
    <property type="component" value="Unassembled WGS sequence"/>
</dbReference>
<feature type="transmembrane region" description="Helical" evidence="13">
    <location>
        <begin position="138"/>
        <end position="159"/>
    </location>
</feature>
<dbReference type="EMBL" id="JABBLX010000012">
    <property type="protein sequence ID" value="NMK97689.1"/>
    <property type="molecule type" value="Genomic_DNA"/>
</dbReference>
<dbReference type="GO" id="GO:0005886">
    <property type="term" value="C:plasma membrane"/>
    <property type="evidence" value="ECO:0007669"/>
    <property type="project" value="UniProtKB-SubCell"/>
</dbReference>
<feature type="transmembrane region" description="Helical" evidence="13">
    <location>
        <begin position="7"/>
        <end position="28"/>
    </location>
</feature>
<evidence type="ECO:0000256" key="4">
    <source>
        <dbReference type="ARBA" id="ARBA00022596"/>
    </source>
</evidence>
<keyword evidence="9 13" id="KW-0472">Membrane</keyword>
<dbReference type="InterPro" id="IPR050045">
    <property type="entry name" value="Opp2B"/>
</dbReference>
<accession>A0A7X9W8F0</accession>
<keyword evidence="8" id="KW-0921">Nickel transport</keyword>
<organism evidence="16 18">
    <name type="scientific">Staphylococcus capitis</name>
    <dbReference type="NCBI Taxonomy" id="29388"/>
    <lineage>
        <taxon>Bacteria</taxon>
        <taxon>Bacillati</taxon>
        <taxon>Bacillota</taxon>
        <taxon>Bacilli</taxon>
        <taxon>Bacillales</taxon>
        <taxon>Staphylococcaceae</taxon>
        <taxon>Staphylococcus</taxon>
    </lineage>
</organism>
<comment type="caution">
    <text evidence="16">The sequence shown here is derived from an EMBL/GenBank/DDBJ whole genome shotgun (WGS) entry which is preliminary data.</text>
</comment>
<evidence type="ECO:0000256" key="11">
    <source>
        <dbReference type="ARBA" id="ARBA00038669"/>
    </source>
</evidence>
<evidence type="ECO:0000313" key="17">
    <source>
        <dbReference type="Proteomes" id="UP000538955"/>
    </source>
</evidence>
<reference evidence="17 18" key="1">
    <citation type="submission" date="2020-04" db="EMBL/GenBank/DDBJ databases">
        <title>The Epidemiology and Molecular Characteristics of Linezolid-Resistant Staphylococcus capitis in Huashan Hospital, Shanghai.</title>
        <authorList>
            <person name="Ding L."/>
            <person name="Li P."/>
            <person name="Yang Y."/>
            <person name="Lin D."/>
            <person name="Xu X."/>
        </authorList>
    </citation>
    <scope>NUCLEOTIDE SEQUENCE [LARGE SCALE GENOMIC DNA]</scope>
    <source>
        <strain evidence="16 18">12-86</strain>
        <strain evidence="15 17">17-84</strain>
    </source>
</reference>
<dbReference type="CDD" id="cd06261">
    <property type="entry name" value="TM_PBP2"/>
    <property type="match status" value="1"/>
</dbReference>
<evidence type="ECO:0000313" key="15">
    <source>
        <dbReference type="EMBL" id="NMK53384.1"/>
    </source>
</evidence>
<evidence type="ECO:0000256" key="6">
    <source>
        <dbReference type="ARBA" id="ARBA00022989"/>
    </source>
</evidence>
<dbReference type="Pfam" id="PF00528">
    <property type="entry name" value="BPD_transp_1"/>
    <property type="match status" value="1"/>
</dbReference>
<evidence type="ECO:0000256" key="7">
    <source>
        <dbReference type="ARBA" id="ARBA00023065"/>
    </source>
</evidence>
<evidence type="ECO:0000256" key="2">
    <source>
        <dbReference type="ARBA" id="ARBA00022448"/>
    </source>
</evidence>
<dbReference type="Gene3D" id="1.10.3720.10">
    <property type="entry name" value="MetI-like"/>
    <property type="match status" value="1"/>
</dbReference>
<evidence type="ECO:0000313" key="18">
    <source>
        <dbReference type="Proteomes" id="UP000550736"/>
    </source>
</evidence>
<evidence type="ECO:0000256" key="3">
    <source>
        <dbReference type="ARBA" id="ARBA00022475"/>
    </source>
</evidence>
<dbReference type="InterPro" id="IPR045621">
    <property type="entry name" value="BPD_transp_1_N"/>
</dbReference>
<dbReference type="PANTHER" id="PTHR43163">
    <property type="entry name" value="DIPEPTIDE TRANSPORT SYSTEM PERMEASE PROTEIN DPPB-RELATED"/>
    <property type="match status" value="1"/>
</dbReference>
<keyword evidence="2 13" id="KW-0813">Transport</keyword>
<evidence type="ECO:0000256" key="10">
    <source>
        <dbReference type="ARBA" id="ARBA00024202"/>
    </source>
</evidence>
<keyword evidence="4" id="KW-0533">Nickel</keyword>
<protein>
    <recommendedName>
        <fullName evidence="12">Nickel import system permease protein NikB</fullName>
    </recommendedName>
</protein>
<keyword evidence="5 13" id="KW-0812">Transmembrane</keyword>
<keyword evidence="6 13" id="KW-1133">Transmembrane helix</keyword>
<evidence type="ECO:0000256" key="13">
    <source>
        <dbReference type="RuleBase" id="RU363032"/>
    </source>
</evidence>
<feature type="domain" description="ABC transmembrane type-1" evidence="14">
    <location>
        <begin position="99"/>
        <end position="300"/>
    </location>
</feature>
<feature type="transmembrane region" description="Helical" evidence="13">
    <location>
        <begin position="174"/>
        <end position="193"/>
    </location>
</feature>
<dbReference type="Proteomes" id="UP000538955">
    <property type="component" value="Unassembled WGS sequence"/>
</dbReference>
<keyword evidence="17" id="KW-1185">Reference proteome</keyword>
<evidence type="ECO:0000259" key="14">
    <source>
        <dbReference type="PROSITE" id="PS50928"/>
    </source>
</evidence>
<feature type="transmembrane region" description="Helical" evidence="13">
    <location>
        <begin position="232"/>
        <end position="257"/>
    </location>
</feature>
<dbReference type="GO" id="GO:0015099">
    <property type="term" value="F:nickel cation transmembrane transporter activity"/>
    <property type="evidence" value="ECO:0007669"/>
    <property type="project" value="InterPro"/>
</dbReference>
<dbReference type="AlphaFoldDB" id="A0A7X9W8F0"/>
<dbReference type="InterPro" id="IPR035906">
    <property type="entry name" value="MetI-like_sf"/>
</dbReference>
<sequence>MMFKTIISKILQMMIVLFVITTLTFILMKLSPGNPVNKILHLNTTQVSQSQIQATEQKLGLNDSIFVQWWHWMSHLLHFNLGTSFQTNEPVTQEIASYIGPTLIITFGTLIVSMIISIPLGIFAALNYHKTLDHLIRVFTSLSVSLPSFFIGLILLFIFNQKLNLLPTSEEGSIAIYVLPILTMSIGMCAYYIRLIRSNLLEQYQSPIVEASRLRGMSERYILFNDIFKPSLLPIIPLLGLSVGSLIGGTVVIENLFDIPGLGYILVDSIKSRDYPLIQGCVLFIGCFVVIINTIADILSLMMDPKQRYNTKDGINIFKSSRQSQHRQEGDRHEA</sequence>
<dbReference type="Pfam" id="PF19300">
    <property type="entry name" value="BPD_transp_1_N"/>
    <property type="match status" value="1"/>
</dbReference>
<comment type="similarity">
    <text evidence="10">Belongs to the binding-protein-dependent transport system permease family. OppBC subfamily.</text>
</comment>
<keyword evidence="3" id="KW-1003">Cell membrane</keyword>
<evidence type="ECO:0000256" key="9">
    <source>
        <dbReference type="ARBA" id="ARBA00023136"/>
    </source>
</evidence>
<dbReference type="NCBIfam" id="NF045470">
    <property type="entry name" value="Opp2B"/>
    <property type="match status" value="1"/>
</dbReference>
<dbReference type="SUPFAM" id="SSF161098">
    <property type="entry name" value="MetI-like"/>
    <property type="match status" value="1"/>
</dbReference>
<dbReference type="PANTHER" id="PTHR43163:SF6">
    <property type="entry name" value="DIPEPTIDE TRANSPORT SYSTEM PERMEASE PROTEIN DPPB-RELATED"/>
    <property type="match status" value="1"/>
</dbReference>
<dbReference type="EMBL" id="JABBMI010000001">
    <property type="protein sequence ID" value="NMK53384.1"/>
    <property type="molecule type" value="Genomic_DNA"/>
</dbReference>
<dbReference type="PROSITE" id="PS50928">
    <property type="entry name" value="ABC_TM1"/>
    <property type="match status" value="1"/>
</dbReference>
<evidence type="ECO:0000256" key="1">
    <source>
        <dbReference type="ARBA" id="ARBA00004651"/>
    </source>
</evidence>
<feature type="transmembrane region" description="Helical" evidence="13">
    <location>
        <begin position="103"/>
        <end position="126"/>
    </location>
</feature>
<name>A0A7X9W8F0_STACP</name>
<comment type="subcellular location">
    <subcellularLocation>
        <location evidence="1 13">Cell membrane</location>
        <topology evidence="1 13">Multi-pass membrane protein</topology>
    </subcellularLocation>
</comment>
<evidence type="ECO:0000256" key="5">
    <source>
        <dbReference type="ARBA" id="ARBA00022692"/>
    </source>
</evidence>